<reference evidence="3" key="1">
    <citation type="submission" date="2017-02" db="EMBL/GenBank/DDBJ databases">
        <authorList>
            <person name="Daims H."/>
        </authorList>
    </citation>
    <scope>NUCLEOTIDE SEQUENCE [LARGE SCALE GENOMIC DNA]</scope>
</reference>
<dbReference type="Gene3D" id="3.20.20.450">
    <property type="entry name" value="EAL domain"/>
    <property type="match status" value="1"/>
</dbReference>
<dbReference type="InterPro" id="IPR050706">
    <property type="entry name" value="Cyclic-di-GMP_PDE-like"/>
</dbReference>
<dbReference type="SMART" id="SM00052">
    <property type="entry name" value="EAL"/>
    <property type="match status" value="1"/>
</dbReference>
<dbReference type="PROSITE" id="PS50883">
    <property type="entry name" value="EAL"/>
    <property type="match status" value="1"/>
</dbReference>
<dbReference type="Proteomes" id="UP000195442">
    <property type="component" value="Unassembled WGS sequence"/>
</dbReference>
<sequence>MVNINLDPQTLSDPAFIDFVRRCLLSYAISPEKICFEITEYSALNNFTEVLRHIQKLRELGCSFAMDDFGSGFASFDYVKRLPVDFIKIDGQFVRDINQNAIDKTMVRAVTDIAHALGKQVIAESVEDADTMETLRQLGVDFGQGFHLGRPEALYAHEPHPVAPAIRRIQHKQDFFAIENIV</sequence>
<proteinExistence type="predicted"/>
<dbReference type="GO" id="GO:0071111">
    <property type="term" value="F:cyclic-guanylate-specific phosphodiesterase activity"/>
    <property type="evidence" value="ECO:0007669"/>
    <property type="project" value="InterPro"/>
</dbReference>
<name>A0A1R4HAJ2_9GAMM</name>
<evidence type="ECO:0000259" key="1">
    <source>
        <dbReference type="PROSITE" id="PS50883"/>
    </source>
</evidence>
<protein>
    <submittedName>
        <fullName evidence="2">Predicted response regulator receiver</fullName>
    </submittedName>
</protein>
<dbReference type="PANTHER" id="PTHR33121:SF23">
    <property type="entry name" value="CYCLIC DI-GMP PHOSPHODIESTERASE PDEB"/>
    <property type="match status" value="1"/>
</dbReference>
<dbReference type="Pfam" id="PF00563">
    <property type="entry name" value="EAL"/>
    <property type="match status" value="1"/>
</dbReference>
<keyword evidence="3" id="KW-1185">Reference proteome</keyword>
<gene>
    <name evidence="2" type="ORF">CRENPOLYSF2_3210002</name>
</gene>
<dbReference type="InterPro" id="IPR001633">
    <property type="entry name" value="EAL_dom"/>
</dbReference>
<dbReference type="EMBL" id="FUKJ01000248">
    <property type="protein sequence ID" value="SJM93282.1"/>
    <property type="molecule type" value="Genomic_DNA"/>
</dbReference>
<dbReference type="AlphaFoldDB" id="A0A1R4HAJ2"/>
<evidence type="ECO:0000313" key="3">
    <source>
        <dbReference type="Proteomes" id="UP000195442"/>
    </source>
</evidence>
<dbReference type="InterPro" id="IPR035919">
    <property type="entry name" value="EAL_sf"/>
</dbReference>
<evidence type="ECO:0000313" key="2">
    <source>
        <dbReference type="EMBL" id="SJM93282.1"/>
    </source>
</evidence>
<dbReference type="CDD" id="cd01948">
    <property type="entry name" value="EAL"/>
    <property type="match status" value="1"/>
</dbReference>
<feature type="domain" description="EAL" evidence="1">
    <location>
        <begin position="1"/>
        <end position="165"/>
    </location>
</feature>
<accession>A0A1R4HAJ2</accession>
<dbReference type="PANTHER" id="PTHR33121">
    <property type="entry name" value="CYCLIC DI-GMP PHOSPHODIESTERASE PDEF"/>
    <property type="match status" value="1"/>
</dbReference>
<organism evidence="2 3">
    <name type="scientific">Crenothrix polyspora</name>
    <dbReference type="NCBI Taxonomy" id="360316"/>
    <lineage>
        <taxon>Bacteria</taxon>
        <taxon>Pseudomonadati</taxon>
        <taxon>Pseudomonadota</taxon>
        <taxon>Gammaproteobacteria</taxon>
        <taxon>Methylococcales</taxon>
        <taxon>Crenotrichaceae</taxon>
        <taxon>Crenothrix</taxon>
    </lineage>
</organism>
<dbReference type="SUPFAM" id="SSF141868">
    <property type="entry name" value="EAL domain-like"/>
    <property type="match status" value="1"/>
</dbReference>